<protein>
    <submittedName>
        <fullName evidence="1">Uncharacterized protein</fullName>
    </submittedName>
</protein>
<dbReference type="STRING" id="546262.NEICINOT_03156"/>
<name>D0W0J1_NEICI</name>
<evidence type="ECO:0000313" key="1">
    <source>
        <dbReference type="EMBL" id="EEZ72723.1"/>
    </source>
</evidence>
<dbReference type="EMBL" id="ACDY02000001">
    <property type="protein sequence ID" value="EEZ72723.1"/>
    <property type="molecule type" value="Genomic_DNA"/>
</dbReference>
<gene>
    <name evidence="1" type="ORF">NEICINOT_03156</name>
</gene>
<dbReference type="AlphaFoldDB" id="D0W0J1"/>
<organism evidence="1 2">
    <name type="scientific">Neisseria cinerea ATCC 14685</name>
    <dbReference type="NCBI Taxonomy" id="546262"/>
    <lineage>
        <taxon>Bacteria</taxon>
        <taxon>Pseudomonadati</taxon>
        <taxon>Pseudomonadota</taxon>
        <taxon>Betaproteobacteria</taxon>
        <taxon>Neisseriales</taxon>
        <taxon>Neisseriaceae</taxon>
        <taxon>Neisseria</taxon>
    </lineage>
</organism>
<dbReference type="Proteomes" id="UP000003294">
    <property type="component" value="Unassembled WGS sequence"/>
</dbReference>
<sequence length="47" mass="5192">MIFVFLNVPTQKGSLKRSSCLNKLHTQKTADGTAALPAVFHIYAYLP</sequence>
<reference evidence="1 2" key="1">
    <citation type="submission" date="2009-10" db="EMBL/GenBank/DDBJ databases">
        <authorList>
            <person name="Weinstock G."/>
            <person name="Sodergren E."/>
            <person name="Clifton S."/>
            <person name="Fulton L."/>
            <person name="Fulton B."/>
            <person name="Courtney L."/>
            <person name="Fronick C."/>
            <person name="Harrison M."/>
            <person name="Strong C."/>
            <person name="Farmer C."/>
            <person name="Delahaunty K."/>
            <person name="Markovic C."/>
            <person name="Hall O."/>
            <person name="Minx P."/>
            <person name="Tomlinson C."/>
            <person name="Mitreva M."/>
            <person name="Nelson J."/>
            <person name="Hou S."/>
            <person name="Wollam A."/>
            <person name="Pepin K.H."/>
            <person name="Johnson M."/>
            <person name="Bhonagiri V."/>
            <person name="Nash W.E."/>
            <person name="Warren W."/>
            <person name="Chinwalla A."/>
            <person name="Mardis E.R."/>
            <person name="Wilson R.K."/>
        </authorList>
    </citation>
    <scope>NUCLEOTIDE SEQUENCE [LARGE SCALE GENOMIC DNA]</scope>
    <source>
        <strain evidence="1 2">ATCC 14685</strain>
    </source>
</reference>
<evidence type="ECO:0000313" key="2">
    <source>
        <dbReference type="Proteomes" id="UP000003294"/>
    </source>
</evidence>
<accession>D0W0J1</accession>
<comment type="caution">
    <text evidence="1">The sequence shown here is derived from an EMBL/GenBank/DDBJ whole genome shotgun (WGS) entry which is preliminary data.</text>
</comment>
<proteinExistence type="predicted"/>